<evidence type="ECO:0000256" key="1">
    <source>
        <dbReference type="ARBA" id="ARBA00008213"/>
    </source>
</evidence>
<dbReference type="Gene3D" id="3.10.50.30">
    <property type="entry name" value="Transcription elongation factor, GreA/GreB, C-terminal domain"/>
    <property type="match status" value="1"/>
</dbReference>
<evidence type="ECO:0000259" key="7">
    <source>
        <dbReference type="Pfam" id="PF01272"/>
    </source>
</evidence>
<organism evidence="9 10">
    <name type="scientific">Eiseniibacteriota bacterium</name>
    <dbReference type="NCBI Taxonomy" id="2212470"/>
    <lineage>
        <taxon>Bacteria</taxon>
        <taxon>Candidatus Eiseniibacteriota</taxon>
    </lineage>
</organism>
<dbReference type="InterPro" id="IPR023459">
    <property type="entry name" value="Tscrpt_elong_fac_GreA/B_fam"/>
</dbReference>
<dbReference type="InterPro" id="IPR022691">
    <property type="entry name" value="Tscrpt_elong_fac_GreA/B_N"/>
</dbReference>
<dbReference type="AlphaFoldDB" id="A0A933W2S2"/>
<dbReference type="InterPro" id="IPR036953">
    <property type="entry name" value="GreA/GreB_C_sf"/>
</dbReference>
<reference evidence="9" key="1">
    <citation type="submission" date="2020-07" db="EMBL/GenBank/DDBJ databases">
        <title>Huge and variable diversity of episymbiotic CPR bacteria and DPANN archaea in groundwater ecosystems.</title>
        <authorList>
            <person name="He C.Y."/>
            <person name="Keren R."/>
            <person name="Whittaker M."/>
            <person name="Farag I.F."/>
            <person name="Doudna J."/>
            <person name="Cate J.H.D."/>
            <person name="Banfield J.F."/>
        </authorList>
    </citation>
    <scope>NUCLEOTIDE SEQUENCE</scope>
    <source>
        <strain evidence="9">NC_groundwater_1813_Pr3_B-0.1um_71_17</strain>
    </source>
</reference>
<protein>
    <recommendedName>
        <fullName evidence="2">Transcription elongation factor GreA</fullName>
    </recommendedName>
    <alternativeName>
        <fullName evidence="6">Transcript cleavage factor GreA</fullName>
    </alternativeName>
</protein>
<dbReference type="Pfam" id="PF01272">
    <property type="entry name" value="GreA_GreB"/>
    <property type="match status" value="1"/>
</dbReference>
<comment type="caution">
    <text evidence="9">The sequence shown here is derived from an EMBL/GenBank/DDBJ whole genome shotgun (WGS) entry which is preliminary data.</text>
</comment>
<evidence type="ECO:0000313" key="9">
    <source>
        <dbReference type="EMBL" id="MBI5170365.1"/>
    </source>
</evidence>
<sequence length="902" mass="99805">MPVRDALPDVLRGELGADLTPDSRAQLEALAHDAQTEKKLGPVRDELGNRLKQPDAAWSVYYLLSAVCALNGEVERAQQTLLQLGEKLIAKKKWEPLAACAERSLALSQTHAAARLLVQAHEGLGKDPDRIDALSRAWAINPDDLELALLLAKRLGEAKQDDDRRALLAELAPRFAAEGRWPALEEAALEFVEHEDWDGLSQLAAVLPVVATQDAFKEARQLADITASGLAKGGRAGEALEPLRKVIATAIATKGEDAAEPFRAAITAALRQGPGATVPNLDDAVAQSGLEDEGTPLTKAIEAFDSISALAPGRGVLHDGFGAGRIVSNDTTTVVIDFAKGKGHKMPYAAAHRTLTPVAEDDLRLLKFTNPAEVKRLMTEEQATMVVRALKILGGSADANKLKVFLVGSDLVPAKEWTPFWRKARAAAEKDPRIDHARAFEQFYQLAPEGAAVAVSADKTPLPPYEVRKPARYNLGVIKKFLAQHPKAEEPLKGRFGRFIQNTLFDDEGERADRARAGLYFARWYPEREGEWMQTLRLLWERGLGISDLSTEDEQLALLDASRKAGVEAEGILSALDSRFQAVRDEAEKDRAQLDDKGREKLRRALLERPIEYSAAVVRLIEEAFEVNTSPEDAWYLFFAALRLIEDKPKPSVAEKILRWLERGGEFERMLDLVPHTEEMRLKIRVLLRQWRSSDRLLFPALDAVERVGMPEEKDWVLEHRKRRADKLFSQVGEQVEDFDVPVMTRVTWARLKEELAQVERDLKTVIPQTIQRARELGDLRENAEYHSAKLKQANAQKQAASLSRRITRARFVEDADYRDGVVGLGTEVSITSGSESRTYWILGDGEQHLGDTVISFQAPIGKALVGHKVGEDVAIGDGKTWRVQGVARKLPPAVEGATPNA</sequence>
<name>A0A933W2S2_UNCEI</name>
<dbReference type="Pfam" id="PF03449">
    <property type="entry name" value="GreA_GreB_N"/>
    <property type="match status" value="1"/>
</dbReference>
<dbReference type="GO" id="GO:0003746">
    <property type="term" value="F:translation elongation factor activity"/>
    <property type="evidence" value="ECO:0007669"/>
    <property type="project" value="UniProtKB-KW"/>
</dbReference>
<evidence type="ECO:0000256" key="3">
    <source>
        <dbReference type="ARBA" id="ARBA00023015"/>
    </source>
</evidence>
<feature type="domain" description="Transcription elongation factor GreA/GreB N-terminal" evidence="8">
    <location>
        <begin position="743"/>
        <end position="811"/>
    </location>
</feature>
<dbReference type="GO" id="GO:0006354">
    <property type="term" value="P:DNA-templated transcription elongation"/>
    <property type="evidence" value="ECO:0007669"/>
    <property type="project" value="TreeGrafter"/>
</dbReference>
<dbReference type="EMBL" id="JACRIW010000090">
    <property type="protein sequence ID" value="MBI5170365.1"/>
    <property type="molecule type" value="Genomic_DNA"/>
</dbReference>
<dbReference type="GO" id="GO:0003677">
    <property type="term" value="F:DNA binding"/>
    <property type="evidence" value="ECO:0007669"/>
    <property type="project" value="UniProtKB-KW"/>
</dbReference>
<gene>
    <name evidence="9" type="ORF">HZA61_12825</name>
</gene>
<dbReference type="FunFam" id="1.10.287.180:FF:000001">
    <property type="entry name" value="Transcription elongation factor GreA"/>
    <property type="match status" value="1"/>
</dbReference>
<dbReference type="SUPFAM" id="SSF46557">
    <property type="entry name" value="GreA transcript cleavage protein, N-terminal domain"/>
    <property type="match status" value="1"/>
</dbReference>
<evidence type="ECO:0000256" key="6">
    <source>
        <dbReference type="ARBA" id="ARBA00030776"/>
    </source>
</evidence>
<keyword evidence="9" id="KW-0648">Protein biosynthesis</keyword>
<dbReference type="InterPro" id="IPR001437">
    <property type="entry name" value="Tscrpt_elong_fac_GreA/B_C"/>
</dbReference>
<dbReference type="PROSITE" id="PS00829">
    <property type="entry name" value="GREAB_1"/>
    <property type="match status" value="1"/>
</dbReference>
<evidence type="ECO:0000313" key="10">
    <source>
        <dbReference type="Proteomes" id="UP000696931"/>
    </source>
</evidence>
<evidence type="ECO:0000256" key="2">
    <source>
        <dbReference type="ARBA" id="ARBA00013729"/>
    </source>
</evidence>
<keyword evidence="5" id="KW-0804">Transcription</keyword>
<dbReference type="GO" id="GO:0032784">
    <property type="term" value="P:regulation of DNA-templated transcription elongation"/>
    <property type="evidence" value="ECO:0007669"/>
    <property type="project" value="InterPro"/>
</dbReference>
<dbReference type="Gene3D" id="1.10.287.180">
    <property type="entry name" value="Transcription elongation factor, GreA/GreB, N-terminal domain"/>
    <property type="match status" value="1"/>
</dbReference>
<dbReference type="GO" id="GO:0070063">
    <property type="term" value="F:RNA polymerase binding"/>
    <property type="evidence" value="ECO:0007669"/>
    <property type="project" value="InterPro"/>
</dbReference>
<comment type="similarity">
    <text evidence="1">Belongs to the GreA/GreB family.</text>
</comment>
<proteinExistence type="inferred from homology"/>
<evidence type="ECO:0000256" key="5">
    <source>
        <dbReference type="ARBA" id="ARBA00023163"/>
    </source>
</evidence>
<evidence type="ECO:0000259" key="8">
    <source>
        <dbReference type="Pfam" id="PF03449"/>
    </source>
</evidence>
<dbReference type="InterPro" id="IPR036805">
    <property type="entry name" value="Tscrpt_elong_fac_GreA/B_N_sf"/>
</dbReference>
<keyword evidence="4" id="KW-0238">DNA-binding</keyword>
<dbReference type="SUPFAM" id="SSF54534">
    <property type="entry name" value="FKBP-like"/>
    <property type="match status" value="1"/>
</dbReference>
<dbReference type="PANTHER" id="PTHR30437:SF4">
    <property type="entry name" value="TRANSCRIPTION ELONGATION FACTOR GREA"/>
    <property type="match status" value="1"/>
</dbReference>
<accession>A0A933W2S2</accession>
<dbReference type="InterPro" id="IPR018151">
    <property type="entry name" value="TF_GreA/GreB_CS"/>
</dbReference>
<dbReference type="Proteomes" id="UP000696931">
    <property type="component" value="Unassembled WGS sequence"/>
</dbReference>
<feature type="domain" description="Transcription elongation factor GreA/GreB C-terminal" evidence="7">
    <location>
        <begin position="820"/>
        <end position="876"/>
    </location>
</feature>
<keyword evidence="9" id="KW-0251">Elongation factor</keyword>
<keyword evidence="3" id="KW-0805">Transcription regulation</keyword>
<dbReference type="PANTHER" id="PTHR30437">
    <property type="entry name" value="TRANSCRIPTION ELONGATION FACTOR GREA"/>
    <property type="match status" value="1"/>
</dbReference>
<evidence type="ECO:0000256" key="4">
    <source>
        <dbReference type="ARBA" id="ARBA00023125"/>
    </source>
</evidence>